<comment type="caution">
    <text evidence="4">The sequence shown here is derived from an EMBL/GenBank/DDBJ whole genome shotgun (WGS) entry which is preliminary data.</text>
</comment>
<proteinExistence type="predicted"/>
<organism evidence="4 5">
    <name type="scientific">Alternaria tenuissima</name>
    <dbReference type="NCBI Taxonomy" id="119927"/>
    <lineage>
        <taxon>Eukaryota</taxon>
        <taxon>Fungi</taxon>
        <taxon>Dikarya</taxon>
        <taxon>Ascomycota</taxon>
        <taxon>Pezizomycotina</taxon>
        <taxon>Dothideomycetes</taxon>
        <taxon>Pleosporomycetidae</taxon>
        <taxon>Pleosporales</taxon>
        <taxon>Pleosporineae</taxon>
        <taxon>Pleosporaceae</taxon>
        <taxon>Alternaria</taxon>
        <taxon>Alternaria sect. Alternaria</taxon>
        <taxon>Alternaria alternata complex</taxon>
    </lineage>
</organism>
<dbReference type="PANTHER" id="PTHR35395:SF1">
    <property type="entry name" value="DUF6536 DOMAIN-CONTAINING PROTEIN"/>
    <property type="match status" value="1"/>
</dbReference>
<dbReference type="InterPro" id="IPR046623">
    <property type="entry name" value="DUF6536"/>
</dbReference>
<dbReference type="Pfam" id="PF20163">
    <property type="entry name" value="DUF6536"/>
    <property type="match status" value="1"/>
</dbReference>
<reference evidence="5" key="1">
    <citation type="journal article" date="2019" name="bioRxiv">
        <title>Genomics, evolutionary history and diagnostics of the Alternaria alternata species group including apple and Asian pear pathotypes.</title>
        <authorList>
            <person name="Armitage A.D."/>
            <person name="Cockerton H.M."/>
            <person name="Sreenivasaprasad S."/>
            <person name="Woodhall J.W."/>
            <person name="Lane C.R."/>
            <person name="Harrison R.J."/>
            <person name="Clarkson J.P."/>
        </authorList>
    </citation>
    <scope>NUCLEOTIDE SEQUENCE [LARGE SCALE GENOMIC DNA]</scope>
    <source>
        <strain evidence="5">FERA 1082</strain>
    </source>
</reference>
<dbReference type="PANTHER" id="PTHR35395">
    <property type="entry name" value="DUF6536 DOMAIN-CONTAINING PROTEIN"/>
    <property type="match status" value="1"/>
</dbReference>
<feature type="domain" description="DUF6536" evidence="3">
    <location>
        <begin position="119"/>
        <end position="241"/>
    </location>
</feature>
<evidence type="ECO:0000256" key="2">
    <source>
        <dbReference type="SAM" id="Phobius"/>
    </source>
</evidence>
<evidence type="ECO:0000313" key="5">
    <source>
        <dbReference type="Proteomes" id="UP000292402"/>
    </source>
</evidence>
<accession>A0A4Q4MG49</accession>
<feature type="transmembrane region" description="Helical" evidence="2">
    <location>
        <begin position="118"/>
        <end position="141"/>
    </location>
</feature>
<dbReference type="Proteomes" id="UP000292402">
    <property type="component" value="Unassembled WGS sequence"/>
</dbReference>
<evidence type="ECO:0000256" key="1">
    <source>
        <dbReference type="SAM" id="MobiDB-lite"/>
    </source>
</evidence>
<evidence type="ECO:0000259" key="3">
    <source>
        <dbReference type="Pfam" id="PF20163"/>
    </source>
</evidence>
<keyword evidence="2" id="KW-0472">Membrane</keyword>
<dbReference type="AlphaFoldDB" id="A0A4Q4MG49"/>
<dbReference type="EMBL" id="PDXA01000021">
    <property type="protein sequence ID" value="RYN49101.1"/>
    <property type="molecule type" value="Genomic_DNA"/>
</dbReference>
<protein>
    <recommendedName>
        <fullName evidence="3">DUF6536 domain-containing protein</fullName>
    </recommendedName>
</protein>
<evidence type="ECO:0000313" key="4">
    <source>
        <dbReference type="EMBL" id="RYN49101.1"/>
    </source>
</evidence>
<gene>
    <name evidence="4" type="ORF">AA0114_g6751</name>
</gene>
<sequence>MYSIATQHDGNAGEPSQPATRIEFIDEQAPPEQEVNAHVSYIPNPETFPETATSDLSAGDVSSSAGGDDEEEPLLEPLTRCNEHPDFASREKVPWFLEEADPESSTAKRLLRRSKRTTVLIVVTILAALIFLVNFITLLVLQQKFPGGALFRGARGTTSAMNTAIHVAVNIISTALLACSNLCMQLLVAPTREDVDRAHARASPVSLDIGIPSFSNLRFISYKRALLWVLLGLASLPLHLL</sequence>
<keyword evidence="2" id="KW-1133">Transmembrane helix</keyword>
<feature type="region of interest" description="Disordered" evidence="1">
    <location>
        <begin position="1"/>
        <end position="73"/>
    </location>
</feature>
<feature type="compositionally biased region" description="Low complexity" evidence="1">
    <location>
        <begin position="54"/>
        <end position="66"/>
    </location>
</feature>
<name>A0A4Q4MG49_9PLEO</name>
<keyword evidence="2" id="KW-0812">Transmembrane</keyword>
<feature type="transmembrane region" description="Helical" evidence="2">
    <location>
        <begin position="161"/>
        <end position="183"/>
    </location>
</feature>